<organism evidence="10 11">
    <name type="scientific">Photinus pyralis</name>
    <name type="common">Common eastern firefly</name>
    <name type="synonym">Lampyris pyralis</name>
    <dbReference type="NCBI Taxonomy" id="7054"/>
    <lineage>
        <taxon>Eukaryota</taxon>
        <taxon>Metazoa</taxon>
        <taxon>Ecdysozoa</taxon>
        <taxon>Arthropoda</taxon>
        <taxon>Hexapoda</taxon>
        <taxon>Insecta</taxon>
        <taxon>Pterygota</taxon>
        <taxon>Neoptera</taxon>
        <taxon>Endopterygota</taxon>
        <taxon>Coleoptera</taxon>
        <taxon>Polyphaga</taxon>
        <taxon>Elateriformia</taxon>
        <taxon>Elateroidea</taxon>
        <taxon>Lampyridae</taxon>
        <taxon>Lampyrinae</taxon>
        <taxon>Photinus</taxon>
    </lineage>
</organism>
<evidence type="ECO:0000259" key="9">
    <source>
        <dbReference type="PROSITE" id="PS51873"/>
    </source>
</evidence>
<reference evidence="10 11" key="1">
    <citation type="journal article" date="2018" name="Elife">
        <title>Firefly genomes illuminate parallel origins of bioluminescence in beetles.</title>
        <authorList>
            <person name="Fallon T.R."/>
            <person name="Lower S.E."/>
            <person name="Chang C.H."/>
            <person name="Bessho-Uehara M."/>
            <person name="Martin G.J."/>
            <person name="Bewick A.J."/>
            <person name="Behringer M."/>
            <person name="Debat H.J."/>
            <person name="Wong I."/>
            <person name="Day J.C."/>
            <person name="Suvorov A."/>
            <person name="Silva C.J."/>
            <person name="Stanger-Hall K.F."/>
            <person name="Hall D.W."/>
            <person name="Schmitz R.J."/>
            <person name="Nelson D.R."/>
            <person name="Lewis S.M."/>
            <person name="Shigenobu S."/>
            <person name="Bybee S.M."/>
            <person name="Larracuente A.M."/>
            <person name="Oba Y."/>
            <person name="Weng J.K."/>
        </authorList>
    </citation>
    <scope>NUCLEOTIDE SEQUENCE [LARGE SCALE GENOMIC DNA]</scope>
    <source>
        <strain evidence="10">1611_PpyrPB1</strain>
        <tissue evidence="10">Whole body</tissue>
    </source>
</reference>
<dbReference type="InterPro" id="IPR047545">
    <property type="entry name" value="BRcat_RBR_RNF216"/>
</dbReference>
<feature type="region of interest" description="Disordered" evidence="8">
    <location>
        <begin position="299"/>
        <end position="333"/>
    </location>
</feature>
<evidence type="ECO:0000256" key="1">
    <source>
        <dbReference type="ARBA" id="ARBA00004906"/>
    </source>
</evidence>
<dbReference type="PANTHER" id="PTHR22770:SF47">
    <property type="entry name" value="E3 UBIQUITIN-PROTEIN LIGASE RNF216"/>
    <property type="match status" value="1"/>
</dbReference>
<dbReference type="Pfam" id="PF26200">
    <property type="entry name" value="Rcat_RNF216"/>
    <property type="match status" value="1"/>
</dbReference>
<evidence type="ECO:0000256" key="6">
    <source>
        <dbReference type="ARBA" id="ARBA00022786"/>
    </source>
</evidence>
<dbReference type="Proteomes" id="UP000327044">
    <property type="component" value="Unassembled WGS sequence"/>
</dbReference>
<feature type="compositionally biased region" description="Polar residues" evidence="8">
    <location>
        <begin position="319"/>
        <end position="333"/>
    </location>
</feature>
<evidence type="ECO:0000256" key="2">
    <source>
        <dbReference type="ARBA" id="ARBA00022679"/>
    </source>
</evidence>
<dbReference type="GO" id="GO:0008270">
    <property type="term" value="F:zinc ion binding"/>
    <property type="evidence" value="ECO:0007669"/>
    <property type="project" value="UniProtKB-KW"/>
</dbReference>
<dbReference type="EMBL" id="VVIM01000009">
    <property type="protein sequence ID" value="KAB0793711.1"/>
    <property type="molecule type" value="Genomic_DNA"/>
</dbReference>
<dbReference type="CDD" id="cd20339">
    <property type="entry name" value="BRcat_RBR_RNF216"/>
    <property type="match status" value="1"/>
</dbReference>
<feature type="domain" description="RING-type" evidence="9">
    <location>
        <begin position="671"/>
        <end position="881"/>
    </location>
</feature>
<comment type="pathway">
    <text evidence="1">Protein modification; protein ubiquitination.</text>
</comment>
<dbReference type="Gene3D" id="1.20.120.1750">
    <property type="match status" value="1"/>
</dbReference>
<dbReference type="PROSITE" id="PS51873">
    <property type="entry name" value="TRIAD"/>
    <property type="match status" value="1"/>
</dbReference>
<keyword evidence="3" id="KW-0479">Metal-binding</keyword>
<keyword evidence="4" id="KW-0677">Repeat</keyword>
<evidence type="ECO:0000256" key="4">
    <source>
        <dbReference type="ARBA" id="ARBA00022737"/>
    </source>
</evidence>
<keyword evidence="5" id="KW-0863">Zinc-finger</keyword>
<dbReference type="InterPro" id="IPR044066">
    <property type="entry name" value="TRIAD_supradom"/>
</dbReference>
<protein>
    <recommendedName>
        <fullName evidence="9">RING-type domain-containing protein</fullName>
    </recommendedName>
</protein>
<keyword evidence="7" id="KW-0862">Zinc</keyword>
<sequence length="974" mass="111747">MDNLIEETRKLSNTLNIWEFGSILQLFTKHEDKEPIERRYLVLGDYFGSIPSQDSATCQREADIIKEIFPQIDRGYIVKLLEIIGNEENRIRIIIKLLLRRVNKIRKRANNDMDSVSQSPTKKVKLNDELDVSYSTAGEPSTSKVQTTLPRHNVLDINQPSTSKAPEVPLLCDWLGTNQPSTSKSRENSTVVKIDDAKLPELSVVDEVSHLFQLPTATNRDKVAEWLDIVDAPPAVESSQPKEDVTPFHLHKHIQEMFSNISIKYIRTLCKRLNLNKHERPPEEVMDFIISTLVNNTLYDGDEDEDEEDEDEDEEVEITNVTTQEPTKSKNTLNENDIPKIRLRRTTNGFIQNVARLPTVEEIVEESRNAIFPDDVEMTENGLESILDQLREEQNADEPHALPEEEQLDNKLVHPLMEIFPDACPQFIRKICKGKRHSPAVMDNLIAKILDTDMDYPKRQKVESPPCRLNASEQLELMKSILVDADPDYLQMHCDRLIDNPDELKAFVSEALETRDYPTLKEYLRKKQISAQQNQYTNKFSVAKFLEVIPDPFQYFADSKRKVNGLDNHSHHYAMCYLRNKFALVSVRSIRESFIKNEERFLATCKELESYPSFKRLKSKRPKVVMPSVIQNIPLLQEIAFYDHQEEITEFLNKRKIEEEMERKQAKAAGLLQTCACCYDDEIMFKDITSCEAGCIFCKDCVRKGAEVAFGDGKLDFPCLGDCESHFSLQVLQAVLTPKMFSVVALKKQVEEVKAAGIDDLETCPFCDFVTIPARDDKLFRCLNPECMKESCRMCKEPSHVPLRCDEVEKDADVKARTYIENKMTEALLRTCYKCGMKFIKSDGCNKMTCSCGALMCYVCNQPVKDYNHFNGPGGDKTNLCPLYSDTNQLHKDAILKSAEEAKNDIGISVAKKLKIDPTADIQHHYKTNTKPVIPAAPVNPFLGLNREDLLLQERALQMFEHYNRRLHHRRGHH</sequence>
<keyword evidence="11" id="KW-1185">Reference proteome</keyword>
<dbReference type="GO" id="GO:0016740">
    <property type="term" value="F:transferase activity"/>
    <property type="evidence" value="ECO:0007669"/>
    <property type="project" value="UniProtKB-KW"/>
</dbReference>
<comment type="caution">
    <text evidence="10">The sequence shown here is derived from an EMBL/GenBank/DDBJ whole genome shotgun (WGS) entry which is preliminary data.</text>
</comment>
<dbReference type="CDD" id="cd20353">
    <property type="entry name" value="Rcat_RBR_RNF216"/>
    <property type="match status" value="1"/>
</dbReference>
<dbReference type="InParanoid" id="A0A5N4A8Q7"/>
<evidence type="ECO:0000256" key="7">
    <source>
        <dbReference type="ARBA" id="ARBA00022833"/>
    </source>
</evidence>
<keyword evidence="6" id="KW-0833">Ubl conjugation pathway</keyword>
<evidence type="ECO:0000256" key="5">
    <source>
        <dbReference type="ARBA" id="ARBA00022771"/>
    </source>
</evidence>
<proteinExistence type="predicted"/>
<accession>A0A5N4A8Q7</accession>
<dbReference type="PANTHER" id="PTHR22770">
    <property type="entry name" value="UBIQUITIN CONJUGATING ENZYME 7 INTERACTING PROTEIN-RELATED"/>
    <property type="match status" value="1"/>
</dbReference>
<gene>
    <name evidence="10" type="ORF">PPYR_13331</name>
</gene>
<evidence type="ECO:0000256" key="3">
    <source>
        <dbReference type="ARBA" id="ARBA00022723"/>
    </source>
</evidence>
<feature type="compositionally biased region" description="Acidic residues" evidence="8">
    <location>
        <begin position="300"/>
        <end position="317"/>
    </location>
</feature>
<keyword evidence="2" id="KW-0808">Transferase</keyword>
<evidence type="ECO:0000256" key="8">
    <source>
        <dbReference type="SAM" id="MobiDB-lite"/>
    </source>
</evidence>
<dbReference type="InterPro" id="IPR051628">
    <property type="entry name" value="LUBAC_E3_Ligases"/>
</dbReference>
<name>A0A5N4A8Q7_PHOPY</name>
<dbReference type="InterPro" id="IPR047546">
    <property type="entry name" value="Rcat_RBR_RNF216"/>
</dbReference>
<dbReference type="AlphaFoldDB" id="A0A5N4A8Q7"/>
<evidence type="ECO:0000313" key="11">
    <source>
        <dbReference type="Proteomes" id="UP000327044"/>
    </source>
</evidence>
<dbReference type="SUPFAM" id="SSF57850">
    <property type="entry name" value="RING/U-box"/>
    <property type="match status" value="2"/>
</dbReference>
<evidence type="ECO:0000313" key="10">
    <source>
        <dbReference type="EMBL" id="KAB0793711.1"/>
    </source>
</evidence>